<dbReference type="Pfam" id="PF00196">
    <property type="entry name" value="GerE"/>
    <property type="match status" value="1"/>
</dbReference>
<dbReference type="PROSITE" id="PS50043">
    <property type="entry name" value="HTH_LUXR_2"/>
    <property type="match status" value="1"/>
</dbReference>
<organism evidence="6 7">
    <name type="scientific">Croceibacterium selenioxidans</name>
    <dbReference type="NCBI Taxonomy" id="2838833"/>
    <lineage>
        <taxon>Bacteria</taxon>
        <taxon>Pseudomonadati</taxon>
        <taxon>Pseudomonadota</taxon>
        <taxon>Alphaproteobacteria</taxon>
        <taxon>Sphingomonadales</taxon>
        <taxon>Erythrobacteraceae</taxon>
        <taxon>Croceibacterium</taxon>
    </lineage>
</organism>
<keyword evidence="1 3" id="KW-0597">Phosphoprotein</keyword>
<dbReference type="SMART" id="SM00421">
    <property type="entry name" value="HTH_LUXR"/>
    <property type="match status" value="1"/>
</dbReference>
<evidence type="ECO:0000313" key="7">
    <source>
        <dbReference type="Proteomes" id="UP000811255"/>
    </source>
</evidence>
<dbReference type="Proteomes" id="UP000811255">
    <property type="component" value="Unassembled WGS sequence"/>
</dbReference>
<dbReference type="InterPro" id="IPR001789">
    <property type="entry name" value="Sig_transdc_resp-reg_receiver"/>
</dbReference>
<name>A0ABS5VZ82_9SPHN</name>
<sequence length="212" mass="23364">MNRTVLLCDDHPLLLQGLVDLLRGAGGFDILDSTTSGHRALSQIRKLRPDIAVLDVSMPDIGGLDILRAVHTERLGVRVVFLTATIPGKKVAEALSYGIWGLLTKDYATEHFLECLQTVAAGERWLPKNLLEKVELEEDDDISARLATLTLRELEISRLVCRGLSNRSIAAELGSAEGTVSIHLGNIYRKLDISSRTMLASLFVQHHMLTDD</sequence>
<dbReference type="SUPFAM" id="SSF52172">
    <property type="entry name" value="CheY-like"/>
    <property type="match status" value="1"/>
</dbReference>
<dbReference type="InterPro" id="IPR011006">
    <property type="entry name" value="CheY-like_superfamily"/>
</dbReference>
<dbReference type="InterPro" id="IPR000792">
    <property type="entry name" value="Tscrpt_reg_LuxR_C"/>
</dbReference>
<protein>
    <submittedName>
        <fullName evidence="6">Response regulator transcription factor</fullName>
    </submittedName>
</protein>
<dbReference type="PANTHER" id="PTHR43214">
    <property type="entry name" value="TWO-COMPONENT RESPONSE REGULATOR"/>
    <property type="match status" value="1"/>
</dbReference>
<keyword evidence="7" id="KW-1185">Reference proteome</keyword>
<dbReference type="SUPFAM" id="SSF46894">
    <property type="entry name" value="C-terminal effector domain of the bipartite response regulators"/>
    <property type="match status" value="1"/>
</dbReference>
<dbReference type="CDD" id="cd06170">
    <property type="entry name" value="LuxR_C_like"/>
    <property type="match status" value="1"/>
</dbReference>
<dbReference type="CDD" id="cd17535">
    <property type="entry name" value="REC_NarL-like"/>
    <property type="match status" value="1"/>
</dbReference>
<keyword evidence="2" id="KW-0238">DNA-binding</keyword>
<evidence type="ECO:0000256" key="3">
    <source>
        <dbReference type="PROSITE-ProRule" id="PRU00169"/>
    </source>
</evidence>
<proteinExistence type="predicted"/>
<evidence type="ECO:0000256" key="2">
    <source>
        <dbReference type="ARBA" id="ARBA00023125"/>
    </source>
</evidence>
<evidence type="ECO:0000313" key="6">
    <source>
        <dbReference type="EMBL" id="MBT2132835.1"/>
    </source>
</evidence>
<dbReference type="EMBL" id="JAHFVK010000001">
    <property type="protein sequence ID" value="MBT2132835.1"/>
    <property type="molecule type" value="Genomic_DNA"/>
</dbReference>
<dbReference type="Gene3D" id="3.40.50.2300">
    <property type="match status" value="1"/>
</dbReference>
<dbReference type="PROSITE" id="PS50110">
    <property type="entry name" value="RESPONSE_REGULATORY"/>
    <property type="match status" value="1"/>
</dbReference>
<feature type="domain" description="Response regulatory" evidence="5">
    <location>
        <begin position="4"/>
        <end position="120"/>
    </location>
</feature>
<feature type="domain" description="HTH luxR-type" evidence="4">
    <location>
        <begin position="142"/>
        <end position="207"/>
    </location>
</feature>
<dbReference type="SMART" id="SM00448">
    <property type="entry name" value="REC"/>
    <property type="match status" value="1"/>
</dbReference>
<evidence type="ECO:0000259" key="5">
    <source>
        <dbReference type="PROSITE" id="PS50110"/>
    </source>
</evidence>
<comment type="caution">
    <text evidence="6">The sequence shown here is derived from an EMBL/GenBank/DDBJ whole genome shotgun (WGS) entry which is preliminary data.</text>
</comment>
<dbReference type="InterPro" id="IPR039420">
    <property type="entry name" value="WalR-like"/>
</dbReference>
<dbReference type="PRINTS" id="PR00038">
    <property type="entry name" value="HTHLUXR"/>
</dbReference>
<dbReference type="InterPro" id="IPR016032">
    <property type="entry name" value="Sig_transdc_resp-reg_C-effctor"/>
</dbReference>
<accession>A0ABS5VZ82</accession>
<reference evidence="6 7" key="1">
    <citation type="submission" date="2021-05" db="EMBL/GenBank/DDBJ databases">
        <title>Croceibacterium sp. LX-88 genome sequence.</title>
        <authorList>
            <person name="Luo X."/>
        </authorList>
    </citation>
    <scope>NUCLEOTIDE SEQUENCE [LARGE SCALE GENOMIC DNA]</scope>
    <source>
        <strain evidence="6 7">LX-88</strain>
    </source>
</reference>
<gene>
    <name evidence="6" type="ORF">KK137_00680</name>
</gene>
<evidence type="ECO:0000256" key="1">
    <source>
        <dbReference type="ARBA" id="ARBA00022553"/>
    </source>
</evidence>
<dbReference type="RefSeq" id="WP_214533970.1">
    <property type="nucleotide sequence ID" value="NZ_JAHFVK010000001.1"/>
</dbReference>
<dbReference type="InterPro" id="IPR058245">
    <property type="entry name" value="NreC/VraR/RcsB-like_REC"/>
</dbReference>
<evidence type="ECO:0000259" key="4">
    <source>
        <dbReference type="PROSITE" id="PS50043"/>
    </source>
</evidence>
<dbReference type="Pfam" id="PF00072">
    <property type="entry name" value="Response_reg"/>
    <property type="match status" value="1"/>
</dbReference>
<feature type="modified residue" description="4-aspartylphosphate" evidence="3">
    <location>
        <position position="55"/>
    </location>
</feature>